<feature type="compositionally biased region" description="Basic and acidic residues" evidence="5">
    <location>
        <begin position="1225"/>
        <end position="1239"/>
    </location>
</feature>
<evidence type="ECO:0000259" key="6">
    <source>
        <dbReference type="PROSITE" id="PS51192"/>
    </source>
</evidence>
<dbReference type="GO" id="GO:0005524">
    <property type="term" value="F:ATP binding"/>
    <property type="evidence" value="ECO:0007669"/>
    <property type="project" value="UniProtKB-KW"/>
</dbReference>
<dbReference type="InterPro" id="IPR010222">
    <property type="entry name" value="RNA_helicase_HrpA"/>
</dbReference>
<dbReference type="PANTHER" id="PTHR18934">
    <property type="entry name" value="ATP-DEPENDENT RNA HELICASE"/>
    <property type="match status" value="1"/>
</dbReference>
<dbReference type="Pfam" id="PF07717">
    <property type="entry name" value="OB_NTP_bind"/>
    <property type="match status" value="1"/>
</dbReference>
<dbReference type="RefSeq" id="WP_016444508.1">
    <property type="nucleotide sequence ID" value="NZ_KE150266.1"/>
</dbReference>
<organism evidence="8 9">
    <name type="scientific">Gleimia europaea ACS-120-V-Col10b</name>
    <dbReference type="NCBI Taxonomy" id="883069"/>
    <lineage>
        <taxon>Bacteria</taxon>
        <taxon>Bacillati</taxon>
        <taxon>Actinomycetota</taxon>
        <taxon>Actinomycetes</taxon>
        <taxon>Actinomycetales</taxon>
        <taxon>Actinomycetaceae</taxon>
        <taxon>Gleimia</taxon>
    </lineage>
</organism>
<dbReference type="InterPro" id="IPR014001">
    <property type="entry name" value="Helicase_ATP-bd"/>
</dbReference>
<dbReference type="SUPFAM" id="SSF52540">
    <property type="entry name" value="P-loop containing nucleoside triphosphate hydrolases"/>
    <property type="match status" value="1"/>
</dbReference>
<dbReference type="NCBIfam" id="TIGR01967">
    <property type="entry name" value="DEAH_box_HrpA"/>
    <property type="match status" value="1"/>
</dbReference>
<dbReference type="InterPro" id="IPR011709">
    <property type="entry name" value="DEAD-box_helicase_OB_fold"/>
</dbReference>
<name>A0A9W5RFE3_9ACTO</name>
<evidence type="ECO:0000313" key="9">
    <source>
        <dbReference type="Proteomes" id="UP000014387"/>
    </source>
</evidence>
<evidence type="ECO:0000256" key="2">
    <source>
        <dbReference type="ARBA" id="ARBA00022801"/>
    </source>
</evidence>
<keyword evidence="2" id="KW-0378">Hydrolase</keyword>
<dbReference type="InterPro" id="IPR001650">
    <property type="entry name" value="Helicase_C-like"/>
</dbReference>
<feature type="compositionally biased region" description="Polar residues" evidence="5">
    <location>
        <begin position="1255"/>
        <end position="1270"/>
    </location>
</feature>
<dbReference type="FunFam" id="1.20.120.1080:FF:000005">
    <property type="entry name" value="ATP-dependent helicase HrpA"/>
    <property type="match status" value="1"/>
</dbReference>
<keyword evidence="3 8" id="KW-0347">Helicase</keyword>
<evidence type="ECO:0000259" key="7">
    <source>
        <dbReference type="PROSITE" id="PS51194"/>
    </source>
</evidence>
<dbReference type="InterPro" id="IPR011545">
    <property type="entry name" value="DEAD/DEAH_box_helicase_dom"/>
</dbReference>
<keyword evidence="1" id="KW-0547">Nucleotide-binding</keyword>
<comment type="caution">
    <text evidence="8">The sequence shown here is derived from an EMBL/GenBank/DDBJ whole genome shotgun (WGS) entry which is preliminary data.</text>
</comment>
<dbReference type="Pfam" id="PF00270">
    <property type="entry name" value="DEAD"/>
    <property type="match status" value="1"/>
</dbReference>
<dbReference type="PANTHER" id="PTHR18934:SF99">
    <property type="entry name" value="ATP-DEPENDENT RNA HELICASE DHX37-RELATED"/>
    <property type="match status" value="1"/>
</dbReference>
<evidence type="ECO:0000256" key="4">
    <source>
        <dbReference type="ARBA" id="ARBA00022840"/>
    </source>
</evidence>
<dbReference type="SMART" id="SM00382">
    <property type="entry name" value="AAA"/>
    <property type="match status" value="1"/>
</dbReference>
<dbReference type="CDD" id="cd18791">
    <property type="entry name" value="SF2_C_RHA"/>
    <property type="match status" value="1"/>
</dbReference>
<dbReference type="InterPro" id="IPR003593">
    <property type="entry name" value="AAA+_ATPase"/>
</dbReference>
<dbReference type="SMART" id="SM00490">
    <property type="entry name" value="HELICc"/>
    <property type="match status" value="1"/>
</dbReference>
<dbReference type="GO" id="GO:0003723">
    <property type="term" value="F:RNA binding"/>
    <property type="evidence" value="ECO:0007669"/>
    <property type="project" value="TreeGrafter"/>
</dbReference>
<evidence type="ECO:0000313" key="8">
    <source>
        <dbReference type="EMBL" id="EPD31397.1"/>
    </source>
</evidence>
<dbReference type="Gene3D" id="3.40.50.300">
    <property type="entry name" value="P-loop containing nucleotide triphosphate hydrolases"/>
    <property type="match status" value="2"/>
</dbReference>
<dbReference type="InterPro" id="IPR027417">
    <property type="entry name" value="P-loop_NTPase"/>
</dbReference>
<dbReference type="GO" id="GO:0016787">
    <property type="term" value="F:hydrolase activity"/>
    <property type="evidence" value="ECO:0007669"/>
    <property type="project" value="UniProtKB-KW"/>
</dbReference>
<gene>
    <name evidence="8" type="ORF">HMPREF9238_01168</name>
</gene>
<dbReference type="SMART" id="SM00847">
    <property type="entry name" value="HA2"/>
    <property type="match status" value="1"/>
</dbReference>
<evidence type="ECO:0000256" key="1">
    <source>
        <dbReference type="ARBA" id="ARBA00022741"/>
    </source>
</evidence>
<evidence type="ECO:0000256" key="5">
    <source>
        <dbReference type="SAM" id="MobiDB-lite"/>
    </source>
</evidence>
<dbReference type="Pfam" id="PF00271">
    <property type="entry name" value="Helicase_C"/>
    <property type="match status" value="1"/>
</dbReference>
<feature type="compositionally biased region" description="Low complexity" evidence="5">
    <location>
        <begin position="1031"/>
        <end position="1042"/>
    </location>
</feature>
<dbReference type="EMBL" id="AGWN01000001">
    <property type="protein sequence ID" value="EPD31397.1"/>
    <property type="molecule type" value="Genomic_DNA"/>
</dbReference>
<proteinExistence type="predicted"/>
<dbReference type="Gene3D" id="1.20.120.1080">
    <property type="match status" value="1"/>
</dbReference>
<dbReference type="GO" id="GO:0003724">
    <property type="term" value="F:RNA helicase activity"/>
    <property type="evidence" value="ECO:0007669"/>
    <property type="project" value="InterPro"/>
</dbReference>
<dbReference type="OrthoDB" id="9805617at2"/>
<feature type="region of interest" description="Disordered" evidence="5">
    <location>
        <begin position="1069"/>
        <end position="1128"/>
    </location>
</feature>
<dbReference type="Pfam" id="PF11898">
    <property type="entry name" value="DUF3418"/>
    <property type="match status" value="2"/>
</dbReference>
<keyword evidence="9" id="KW-1185">Reference proteome</keyword>
<protein>
    <submittedName>
        <fullName evidence="8">ATP-dependent helicase HrpA</fullName>
    </submittedName>
</protein>
<dbReference type="PROSITE" id="PS51192">
    <property type="entry name" value="HELICASE_ATP_BIND_1"/>
    <property type="match status" value="1"/>
</dbReference>
<reference evidence="8 9" key="1">
    <citation type="submission" date="2013-05" db="EMBL/GenBank/DDBJ databases">
        <title>The Genome Sequence of Actinomyces europaeus ACS-120-V-COL10B.</title>
        <authorList>
            <consortium name="The Broad Institute Genomics Platform"/>
            <person name="Earl A."/>
            <person name="Ward D."/>
            <person name="Feldgarden M."/>
            <person name="Gevers D."/>
            <person name="Saerens B."/>
            <person name="Vaneechoutte M."/>
            <person name="Walker B."/>
            <person name="Young S."/>
            <person name="Zeng Q."/>
            <person name="Gargeya S."/>
            <person name="Fitzgerald M."/>
            <person name="Haas B."/>
            <person name="Abouelleil A."/>
            <person name="Allen A.W."/>
            <person name="Alvarado L."/>
            <person name="Arachchi H.M."/>
            <person name="Berlin A.M."/>
            <person name="Chapman S.B."/>
            <person name="Gainer-Dewar J."/>
            <person name="Goldberg J."/>
            <person name="Griggs A."/>
            <person name="Gujja S."/>
            <person name="Hansen M."/>
            <person name="Howarth C."/>
            <person name="Imamovic A."/>
            <person name="Ireland A."/>
            <person name="Larimer J."/>
            <person name="McCowan C."/>
            <person name="Murphy C."/>
            <person name="Pearson M."/>
            <person name="Poon T.W."/>
            <person name="Priest M."/>
            <person name="Roberts A."/>
            <person name="Saif S."/>
            <person name="Shea T."/>
            <person name="Sisk P."/>
            <person name="Sykes S."/>
            <person name="Wortman J."/>
            <person name="Nusbaum C."/>
            <person name="Birren B."/>
        </authorList>
    </citation>
    <scope>NUCLEOTIDE SEQUENCE [LARGE SCALE GENOMIC DNA]</scope>
    <source>
        <strain evidence="8 9">ACS-120-V-Col10b</strain>
    </source>
</reference>
<dbReference type="InterPro" id="IPR007502">
    <property type="entry name" value="Helicase-assoc_dom"/>
</dbReference>
<keyword evidence="4" id="KW-0067">ATP-binding</keyword>
<feature type="region of interest" description="Disordered" evidence="5">
    <location>
        <begin position="1010"/>
        <end position="1052"/>
    </location>
</feature>
<accession>A0A9W5RFE3</accession>
<feature type="domain" description="Helicase C-terminal" evidence="7">
    <location>
        <begin position="275"/>
        <end position="453"/>
    </location>
</feature>
<dbReference type="PROSITE" id="PS51194">
    <property type="entry name" value="HELICASE_CTER"/>
    <property type="match status" value="1"/>
</dbReference>
<feature type="domain" description="Helicase ATP-binding" evidence="6">
    <location>
        <begin position="39"/>
        <end position="206"/>
    </location>
</feature>
<feature type="region of interest" description="Disordered" evidence="5">
    <location>
        <begin position="1220"/>
        <end position="1270"/>
    </location>
</feature>
<evidence type="ECO:0000256" key="3">
    <source>
        <dbReference type="ARBA" id="ARBA00022806"/>
    </source>
</evidence>
<dbReference type="Proteomes" id="UP000014387">
    <property type="component" value="Unassembled WGS sequence"/>
</dbReference>
<sequence>MAGRKSGFSNEELAGRVAALPVITFPEELPVSARRKDIAHAIENHQVVIVSGETGSGKTTQLPKICLQLGRGIRGMIGHTQPRRLAARTVADRIAHELGTKVGKRPGDVVGYQVRFTDEVGPTTLVKLMTDGILLAEVQNDPNLDKYDTIIIDEAHERSLNIDFLIGYLTQLLPKRPDLKVIITSATIDSDRFADHFAKALGKPVPVVEVSGRTYPVEIRYRPLEQSDPPANNADEADSPMSVKGLVLEDADAPLALLGYGMGEDIDYLTGICEAVEELIDEGPGDILVFLPGERDIRDATHTLSDSLGPRYIHAGDATDKSPANGVEVLPLYSRLSAPEQQRIFMPHPRRRVVLATNVAETSLTVPGIRYVVDPGLARISRYSNRTKVQRLPIEPVSQASANQRSGRCGRVSDGVAIRLYSQADFAARPRYTEPEILRTSLASVILQMISLGLGAVEDFPFLDAPASKAVRDGVGLLEEIGAVTRRSPRDSLRLTRIGRQLGRLPIDPRLGRMLIEADREGVASEVLIIVAALSMQDVRERPEQFKEDADRAHERFLDPESDFITYLSLWRYLRLQSRELSGTQFRKMCKREFLHFLRWREWQDVAGQLRDLARPLGLQMDPLQIPSRREVRDQEREGGAVDAAARATTALTARTSGRNSEQIHRALLVGLLSNLGSWDQTTQDYQGARGTRFVVWPGSGLARKHYDWVMAAELVETSRLFARTVAKIQPEWVEKSAKRLLKHSYSQPYWSSKMGAAMVREKVMLYGLTLVADRPLLLANVPQGAKVEAPANATSIAARAGVTGGELGGSPQQVAREMFIQHALVDGEWNAHHKFVRKNSELLAKIHEAEKKLRQGGTVSDDAIFAFYDERVPREIVSAAHFDAWWRRQRDKRLLEMERADVLPGAREVDQRGYPAKWHQGDITLPLHYEFDPGSPRDGLTVRVPVAVLPRLHDAGFEWLVPGMLEELLTATIRALPKQLRAQLVPAPDVARELAAWIKQHVWMSEGALRPESTQPSQDARVCADSSAFGAPSSTASSGESGSEEDELDPRSLEASLGRLAAWASKSGTANQKSIAKMKQASARHASQSQTVPVSKPEPVTSTDHDTFSQQSDSPKQPKGGLENQEKRVKRIPGTRAGEFLPHYFDAFAHAAQAVKGVDVSRETLDDLTLPAHVTPMFVVVNAQGRELRSGEDLTWLQKQLSGQSQKAVRSAMREALNQAMKESGAKSEPSKRTKKALEGVQAKPQSDARMKARTSSVEPGSNSVLASSATAPEMFTSVPELDDLSDWPDVGEALPLSVDARTPTGLSVRAFPALVPQGTPSQPRAGVRVIAERTQADASHRAGLARLVLARTQLPVARVSTRWTGREALILASGPYPDTQSLVADAQLAAAASLVDEFETSPVRVRSQGQFAQLVDWVRDRIEDRIYLILSWAVEAFAEFGELDRVVRSVSSPAMVQVLTDVREHSNGLVFAGFLTRVPFGWLQHVARFVKADRLRVEKTSQSASVLARDEGLWRSVKDVEAALASARAALPAHEVARTAQLDEALWLAEELRVSLFAQELGTSRKVSLKRLYAILNG</sequence>
<dbReference type="Pfam" id="PF21010">
    <property type="entry name" value="HA2_C"/>
    <property type="match status" value="1"/>
</dbReference>
<dbReference type="InterPro" id="IPR024590">
    <property type="entry name" value="HrpA_C"/>
</dbReference>
<dbReference type="SMART" id="SM00487">
    <property type="entry name" value="DEXDc"/>
    <property type="match status" value="1"/>
</dbReference>